<dbReference type="PANTHER" id="PTHR10574:SF365">
    <property type="entry name" value="NETRIN-A-RELATED"/>
    <property type="match status" value="1"/>
</dbReference>
<keyword evidence="8 9" id="KW-0424">Laminin EGF-like domain</keyword>
<dbReference type="InterPro" id="IPR018933">
    <property type="entry name" value="Netrin_module_non-TIMP"/>
</dbReference>
<feature type="disulfide bond" evidence="9">
    <location>
        <begin position="426"/>
        <end position="443"/>
    </location>
</feature>
<dbReference type="SUPFAM" id="SSF49785">
    <property type="entry name" value="Galactose-binding domain-like"/>
    <property type="match status" value="1"/>
</dbReference>
<sequence length="661" mass="74803">MTVRILSVRVNLGFALLGSLLIPWCSAFSPSVLLDSYSGREMVLDPCFSDKHKRPTSCVPDFVNAAFGVRVETAATCGSHLSEYCSKGANGRLNCHKCHAKSKEAAEFLTDLHNPNNETCWLSDMNPTENVSLTVSLKKKFELTYISLHFCSDKPKTMVIYKSMDHGKSWQPFQYYSEDCLGTFQQKENVQITRANEQEALCVKAHLDEDSGTRIAFSTLADRPSAEDFEHSPVLQDWVTATDIRIVFPYVPKPASRSLGTRSLESTLYINNISMPDRPKGDWSLNSGMKEWVGISDLAIGGRCKCNGHASECKLDPNTGDMACQCKHNTDGKECEKCKEFHFDRPWGRATSLGANECVPCQCNNHARRCRFNMELYQLSGGVSGGVCLKCRHNTAGRHCHYCKEGYFRNPKKPISHRRACESCNCHPVGASGKICNQTNGQCPCKDGVTGRECNRCARGYQQSGSPIAPCIKVPNTIRSLGRTRHNEHKKNDDPDPGPSYGERYQSPSDDECAVAADECHSTSKRIQMRKYCSMDSVYLITVLEKEHVDEKWTTFRVHVDKRYKKPSRGPRLHRGQETTLWVKTRNLRCRCPRIEENASFLIFDEADDDDDNNNTNSSKDGGKRGTRPGFVVSKKTLMIEWKREWRRRMKRFKRRSRKVC</sequence>
<comment type="subcellular location">
    <subcellularLocation>
        <location evidence="1">Secreted</location>
    </subcellularLocation>
</comment>
<keyword evidence="6 9" id="KW-1015">Disulfide bond</keyword>
<dbReference type="SMART" id="SM00180">
    <property type="entry name" value="EGF_Lam"/>
    <property type="match status" value="3"/>
</dbReference>
<reference evidence="15 16" key="1">
    <citation type="journal article" date="2018" name="Nat. Ecol. Evol.">
        <title>Genomic signatures of mitonuclear coevolution across populations of Tigriopus californicus.</title>
        <authorList>
            <person name="Barreto F.S."/>
            <person name="Watson E.T."/>
            <person name="Lima T.G."/>
            <person name="Willett C.S."/>
            <person name="Edmands S."/>
            <person name="Li W."/>
            <person name="Burton R.S."/>
        </authorList>
    </citation>
    <scope>NUCLEOTIDE SEQUENCE [LARGE SCALE GENOMIC DNA]</scope>
    <source>
        <strain evidence="15 16">San Diego</strain>
    </source>
</reference>
<gene>
    <name evidence="15" type="ORF">TCAL_01637</name>
</gene>
<dbReference type="CDD" id="cd00055">
    <property type="entry name" value="EGF_Lam"/>
    <property type="match status" value="3"/>
</dbReference>
<dbReference type="GO" id="GO:0009887">
    <property type="term" value="P:animal organ morphogenesis"/>
    <property type="evidence" value="ECO:0007669"/>
    <property type="project" value="TreeGrafter"/>
</dbReference>
<feature type="disulfide bond" evidence="9">
    <location>
        <begin position="424"/>
        <end position="436"/>
    </location>
</feature>
<dbReference type="FunFam" id="2.10.25.10:FF:000081">
    <property type="entry name" value="Netrin 1"/>
    <property type="match status" value="1"/>
</dbReference>
<keyword evidence="16" id="KW-1185">Reference proteome</keyword>
<keyword evidence="4 11" id="KW-0732">Signal</keyword>
<comment type="caution">
    <text evidence="9">Lacks conserved residue(s) required for the propagation of feature annotation.</text>
</comment>
<dbReference type="STRING" id="6832.A0A553PDE2"/>
<dbReference type="PROSITE" id="PS50027">
    <property type="entry name" value="EGF_LAM_2"/>
    <property type="match status" value="2"/>
</dbReference>
<dbReference type="InterPro" id="IPR056863">
    <property type="entry name" value="LMN_ATRN_NET-like_EGF"/>
</dbReference>
<dbReference type="GO" id="GO:2000289">
    <property type="term" value="P:regulation of photoreceptor cell axon guidance"/>
    <property type="evidence" value="ECO:0007669"/>
    <property type="project" value="UniProtKB-ARBA"/>
</dbReference>
<evidence type="ECO:0000259" key="13">
    <source>
        <dbReference type="PROSITE" id="PS50189"/>
    </source>
</evidence>
<dbReference type="EMBL" id="VCGU01000005">
    <property type="protein sequence ID" value="TRY75697.1"/>
    <property type="molecule type" value="Genomic_DNA"/>
</dbReference>
<keyword evidence="7" id="KW-0325">Glycoprotein</keyword>
<dbReference type="SUPFAM" id="SSF57196">
    <property type="entry name" value="EGF/Laminin"/>
    <property type="match status" value="3"/>
</dbReference>
<dbReference type="Pfam" id="PF00053">
    <property type="entry name" value="EGF_laminin"/>
    <property type="match status" value="1"/>
</dbReference>
<feature type="disulfide bond" evidence="9">
    <location>
        <begin position="445"/>
        <end position="454"/>
    </location>
</feature>
<organism evidence="15 16">
    <name type="scientific">Tigriopus californicus</name>
    <name type="common">Marine copepod</name>
    <dbReference type="NCBI Taxonomy" id="6832"/>
    <lineage>
        <taxon>Eukaryota</taxon>
        <taxon>Metazoa</taxon>
        <taxon>Ecdysozoa</taxon>
        <taxon>Arthropoda</taxon>
        <taxon>Crustacea</taxon>
        <taxon>Multicrustacea</taxon>
        <taxon>Hexanauplia</taxon>
        <taxon>Copepoda</taxon>
        <taxon>Harpacticoida</taxon>
        <taxon>Harpacticidae</taxon>
        <taxon>Tigriopus</taxon>
    </lineage>
</organism>
<dbReference type="InterPro" id="IPR008979">
    <property type="entry name" value="Galactose-bd-like_sf"/>
</dbReference>
<dbReference type="PANTHER" id="PTHR10574">
    <property type="entry name" value="NETRIN/LAMININ-RELATED"/>
    <property type="match status" value="1"/>
</dbReference>
<feature type="domain" description="Laminin EGF-like" evidence="12">
    <location>
        <begin position="304"/>
        <end position="360"/>
    </location>
</feature>
<dbReference type="InterPro" id="IPR008211">
    <property type="entry name" value="Laminin_N"/>
</dbReference>
<dbReference type="SMART" id="SM00136">
    <property type="entry name" value="LamNT"/>
    <property type="match status" value="1"/>
</dbReference>
<dbReference type="Gene3D" id="2.60.120.260">
    <property type="entry name" value="Galactose-binding domain-like"/>
    <property type="match status" value="1"/>
</dbReference>
<dbReference type="GO" id="GO:0008347">
    <property type="term" value="P:glial cell migration"/>
    <property type="evidence" value="ECO:0007669"/>
    <property type="project" value="UniProtKB-ARBA"/>
</dbReference>
<evidence type="ECO:0000256" key="7">
    <source>
        <dbReference type="ARBA" id="ARBA00023180"/>
    </source>
</evidence>
<dbReference type="GO" id="GO:0044295">
    <property type="term" value="C:axonal growth cone"/>
    <property type="evidence" value="ECO:0007669"/>
    <property type="project" value="UniProtKB-ARBA"/>
</dbReference>
<accession>A0A553PDE2</accession>
<name>A0A553PDE2_TIGCA</name>
<dbReference type="Pfam" id="PF00055">
    <property type="entry name" value="Laminin_N"/>
    <property type="match status" value="1"/>
</dbReference>
<evidence type="ECO:0000256" key="3">
    <source>
        <dbReference type="ARBA" id="ARBA00022525"/>
    </source>
</evidence>
<protein>
    <recommendedName>
        <fullName evidence="2">Netrin-1</fullName>
    </recommendedName>
</protein>
<dbReference type="SMART" id="SM00643">
    <property type="entry name" value="C345C"/>
    <property type="match status" value="1"/>
</dbReference>
<feature type="region of interest" description="Disordered" evidence="10">
    <location>
        <begin position="482"/>
        <end position="508"/>
    </location>
</feature>
<dbReference type="InterPro" id="IPR050440">
    <property type="entry name" value="Laminin/Netrin_ECM"/>
</dbReference>
<evidence type="ECO:0000256" key="1">
    <source>
        <dbReference type="ARBA" id="ARBA00004613"/>
    </source>
</evidence>
<feature type="chain" id="PRO_5021994192" description="Netrin-1" evidence="11">
    <location>
        <begin position="28"/>
        <end position="661"/>
    </location>
</feature>
<dbReference type="InterPro" id="IPR002049">
    <property type="entry name" value="LE_dom"/>
</dbReference>
<evidence type="ECO:0000256" key="4">
    <source>
        <dbReference type="ARBA" id="ARBA00022729"/>
    </source>
</evidence>
<dbReference type="OrthoDB" id="5984158at2759"/>
<dbReference type="Pfam" id="PF24973">
    <property type="entry name" value="EGF_LMN_ATRN"/>
    <property type="match status" value="2"/>
</dbReference>
<dbReference type="GO" id="GO:0005576">
    <property type="term" value="C:extracellular region"/>
    <property type="evidence" value="ECO:0007669"/>
    <property type="project" value="UniProtKB-SubCell"/>
</dbReference>
<evidence type="ECO:0000256" key="2">
    <source>
        <dbReference type="ARBA" id="ARBA00015919"/>
    </source>
</evidence>
<dbReference type="GO" id="GO:0070983">
    <property type="term" value="P:dendrite guidance"/>
    <property type="evidence" value="ECO:0007669"/>
    <property type="project" value="UniProtKB-ARBA"/>
</dbReference>
<evidence type="ECO:0000256" key="10">
    <source>
        <dbReference type="SAM" id="MobiDB-lite"/>
    </source>
</evidence>
<evidence type="ECO:0000259" key="12">
    <source>
        <dbReference type="PROSITE" id="PS50027"/>
    </source>
</evidence>
<dbReference type="PROSITE" id="PS50189">
    <property type="entry name" value="NTR"/>
    <property type="match status" value="1"/>
</dbReference>
<evidence type="ECO:0000256" key="11">
    <source>
        <dbReference type="SAM" id="SignalP"/>
    </source>
</evidence>
<dbReference type="Pfam" id="PF01759">
    <property type="entry name" value="NTR"/>
    <property type="match status" value="1"/>
</dbReference>
<dbReference type="Gene3D" id="2.10.25.10">
    <property type="entry name" value="Laminin"/>
    <property type="match status" value="2"/>
</dbReference>
<feature type="disulfide bond" evidence="9">
    <location>
        <begin position="457"/>
        <end position="471"/>
    </location>
</feature>
<feature type="domain" description="Laminin N-terminal" evidence="14">
    <location>
        <begin position="54"/>
        <end position="303"/>
    </location>
</feature>
<dbReference type="GO" id="GO:0005604">
    <property type="term" value="C:basement membrane"/>
    <property type="evidence" value="ECO:0007669"/>
    <property type="project" value="TreeGrafter"/>
</dbReference>
<feature type="domain" description="NTR" evidence="13">
    <location>
        <begin position="513"/>
        <end position="661"/>
    </location>
</feature>
<dbReference type="OMA" id="FSQFSMR"/>
<evidence type="ECO:0000256" key="5">
    <source>
        <dbReference type="ARBA" id="ARBA00022737"/>
    </source>
</evidence>
<evidence type="ECO:0000256" key="6">
    <source>
        <dbReference type="ARBA" id="ARBA00023157"/>
    </source>
</evidence>
<evidence type="ECO:0000313" key="15">
    <source>
        <dbReference type="EMBL" id="TRY75697.1"/>
    </source>
</evidence>
<dbReference type="AlphaFoldDB" id="A0A553PDE2"/>
<feature type="signal peptide" evidence="11">
    <location>
        <begin position="1"/>
        <end position="27"/>
    </location>
</feature>
<dbReference type="Proteomes" id="UP000318571">
    <property type="component" value="Chromosome 2"/>
</dbReference>
<dbReference type="PROSITE" id="PS01248">
    <property type="entry name" value="EGF_LAM_1"/>
    <property type="match status" value="1"/>
</dbReference>
<dbReference type="GO" id="GO:0008045">
    <property type="term" value="P:motor neuron axon guidance"/>
    <property type="evidence" value="ECO:0007669"/>
    <property type="project" value="TreeGrafter"/>
</dbReference>
<dbReference type="Gene3D" id="2.40.50.120">
    <property type="match status" value="1"/>
</dbReference>
<feature type="domain" description="Laminin EGF-like" evidence="12">
    <location>
        <begin position="424"/>
        <end position="473"/>
    </location>
</feature>
<evidence type="ECO:0000259" key="14">
    <source>
        <dbReference type="PROSITE" id="PS51117"/>
    </source>
</evidence>
<feature type="disulfide bond" evidence="9">
    <location>
        <begin position="326"/>
        <end position="335"/>
    </location>
</feature>
<dbReference type="InterPro" id="IPR001134">
    <property type="entry name" value="Netrin_domain"/>
</dbReference>
<comment type="caution">
    <text evidence="15">The sequence shown here is derived from an EMBL/GenBank/DDBJ whole genome shotgun (WGS) entry which is preliminary data.</text>
</comment>
<evidence type="ECO:0000256" key="8">
    <source>
        <dbReference type="ARBA" id="ARBA00023292"/>
    </source>
</evidence>
<dbReference type="GO" id="GO:0009888">
    <property type="term" value="P:tissue development"/>
    <property type="evidence" value="ECO:0007669"/>
    <property type="project" value="TreeGrafter"/>
</dbReference>
<keyword evidence="3" id="KW-0964">Secreted</keyword>
<dbReference type="PROSITE" id="PS51117">
    <property type="entry name" value="LAMININ_NTER"/>
    <property type="match status" value="1"/>
</dbReference>
<keyword evidence="5" id="KW-0677">Repeat</keyword>
<dbReference type="FunFam" id="2.10.25.10:FF:000048">
    <property type="entry name" value="Netrin 3"/>
    <property type="match status" value="1"/>
</dbReference>
<evidence type="ECO:0000313" key="16">
    <source>
        <dbReference type="Proteomes" id="UP000318571"/>
    </source>
</evidence>
<proteinExistence type="predicted"/>
<dbReference type="SUPFAM" id="SSF50242">
    <property type="entry name" value="TIMP-like"/>
    <property type="match status" value="1"/>
</dbReference>
<dbReference type="InterPro" id="IPR008993">
    <property type="entry name" value="TIMP-like_OB-fold"/>
</dbReference>
<evidence type="ECO:0000256" key="9">
    <source>
        <dbReference type="PROSITE-ProRule" id="PRU00460"/>
    </source>
</evidence>